<dbReference type="SMART" id="SM00737">
    <property type="entry name" value="ML"/>
    <property type="match status" value="1"/>
</dbReference>
<evidence type="ECO:0000256" key="4">
    <source>
        <dbReference type="ARBA" id="ARBA00022729"/>
    </source>
</evidence>
<reference evidence="9" key="1">
    <citation type="submission" date="2025-08" db="UniProtKB">
        <authorList>
            <consortium name="RefSeq"/>
        </authorList>
    </citation>
    <scope>IDENTIFICATION</scope>
    <source>
        <tissue evidence="9">Muscle</tissue>
    </source>
</reference>
<dbReference type="Pfam" id="PF02221">
    <property type="entry name" value="E1_DerP2_DerF2"/>
    <property type="match status" value="1"/>
</dbReference>
<dbReference type="FunFam" id="2.60.40.770:FF:000001">
    <property type="entry name" value="NPC intracellular cholesterol transporter 2"/>
    <property type="match status" value="1"/>
</dbReference>
<dbReference type="InterPro" id="IPR033916">
    <property type="entry name" value="ML_Npc2-like"/>
</dbReference>
<evidence type="ECO:0000256" key="3">
    <source>
        <dbReference type="ARBA" id="ARBA00022525"/>
    </source>
</evidence>
<dbReference type="Gene3D" id="2.60.40.770">
    <property type="match status" value="1"/>
</dbReference>
<dbReference type="KEGG" id="bvk:117230938"/>
<dbReference type="PANTHER" id="PTHR11306:SF68">
    <property type="entry name" value="NPC INTRACELLULAR CHOLESTEROL TRANSPORTER 2"/>
    <property type="match status" value="1"/>
</dbReference>
<evidence type="ECO:0000313" key="9">
    <source>
        <dbReference type="RefSeq" id="XP_033344770.1"/>
    </source>
</evidence>
<keyword evidence="5" id="KW-1015">Disulfide bond</keyword>
<dbReference type="InterPro" id="IPR014756">
    <property type="entry name" value="Ig_E-set"/>
</dbReference>
<dbReference type="GeneID" id="117230938"/>
<evidence type="ECO:0000256" key="1">
    <source>
        <dbReference type="ARBA" id="ARBA00004613"/>
    </source>
</evidence>
<dbReference type="InterPro" id="IPR003172">
    <property type="entry name" value="ML_dom"/>
</dbReference>
<evidence type="ECO:0000256" key="5">
    <source>
        <dbReference type="ARBA" id="ARBA00023157"/>
    </source>
</evidence>
<dbReference type="GO" id="GO:0032934">
    <property type="term" value="F:sterol binding"/>
    <property type="evidence" value="ECO:0007669"/>
    <property type="project" value="InterPro"/>
</dbReference>
<comment type="subcellular location">
    <subcellularLocation>
        <location evidence="1">Secreted</location>
    </subcellularLocation>
</comment>
<organism evidence="8 9">
    <name type="scientific">Bombus vosnesenskii</name>
    <dbReference type="NCBI Taxonomy" id="207650"/>
    <lineage>
        <taxon>Eukaryota</taxon>
        <taxon>Metazoa</taxon>
        <taxon>Ecdysozoa</taxon>
        <taxon>Arthropoda</taxon>
        <taxon>Hexapoda</taxon>
        <taxon>Insecta</taxon>
        <taxon>Pterygota</taxon>
        <taxon>Neoptera</taxon>
        <taxon>Endopterygota</taxon>
        <taxon>Hymenoptera</taxon>
        <taxon>Apocrita</taxon>
        <taxon>Aculeata</taxon>
        <taxon>Apoidea</taxon>
        <taxon>Anthophila</taxon>
        <taxon>Apidae</taxon>
        <taxon>Bombus</taxon>
        <taxon>Pyrobombus</taxon>
    </lineage>
</organism>
<keyword evidence="4 6" id="KW-0732">Signal</keyword>
<dbReference type="PANTHER" id="PTHR11306">
    <property type="entry name" value="NIEMANN PICK TYPE C2 PROTEIN NPC2-RELATED"/>
    <property type="match status" value="1"/>
</dbReference>
<keyword evidence="8" id="KW-1185">Reference proteome</keyword>
<feature type="signal peptide" evidence="6">
    <location>
        <begin position="1"/>
        <end position="18"/>
    </location>
</feature>
<accession>A0A6J3JXE0</accession>
<evidence type="ECO:0000256" key="2">
    <source>
        <dbReference type="ARBA" id="ARBA00006370"/>
    </source>
</evidence>
<name>A0A6J3JXE0_9HYME</name>
<sequence length="156" mass="16875">MLRGIILVFVALLVVASATEVNQCGTGEKFEDSNQVKITGCDVPPCKLKRRTKAAVEQKFVPSEDVENVVNSVSAAVVGVPLPFIGVDGTSACDNIFKVDGTPAGCSLKKGVEYIYKREFPVLQIYPTISMVIHYALMDGNRTVACFEVPAKITNY</sequence>
<dbReference type="InterPro" id="IPR039670">
    <property type="entry name" value="NPC2-like"/>
</dbReference>
<evidence type="ECO:0000259" key="7">
    <source>
        <dbReference type="SMART" id="SM00737"/>
    </source>
</evidence>
<gene>
    <name evidence="9" type="primary">LOC117230938</name>
</gene>
<proteinExistence type="inferred from homology"/>
<dbReference type="GO" id="GO:0032367">
    <property type="term" value="P:intracellular cholesterol transport"/>
    <property type="evidence" value="ECO:0007669"/>
    <property type="project" value="InterPro"/>
</dbReference>
<keyword evidence="3" id="KW-0964">Secreted</keyword>
<feature type="chain" id="PRO_5026868856" evidence="6">
    <location>
        <begin position="19"/>
        <end position="156"/>
    </location>
</feature>
<dbReference type="GO" id="GO:0005576">
    <property type="term" value="C:extracellular region"/>
    <property type="evidence" value="ECO:0007669"/>
    <property type="project" value="UniProtKB-SubCell"/>
</dbReference>
<dbReference type="CTD" id="41710"/>
<dbReference type="RefSeq" id="XP_033344770.1">
    <property type="nucleotide sequence ID" value="XM_033488879.1"/>
</dbReference>
<protein>
    <submittedName>
        <fullName evidence="9">Ecdysteroid-regulated 16 kDa protein</fullName>
    </submittedName>
</protein>
<dbReference type="Proteomes" id="UP000504631">
    <property type="component" value="Unplaced"/>
</dbReference>
<evidence type="ECO:0000313" key="8">
    <source>
        <dbReference type="Proteomes" id="UP000504631"/>
    </source>
</evidence>
<evidence type="ECO:0000256" key="6">
    <source>
        <dbReference type="SAM" id="SignalP"/>
    </source>
</evidence>
<dbReference type="CDD" id="cd00916">
    <property type="entry name" value="Npc2_like"/>
    <property type="match status" value="1"/>
</dbReference>
<feature type="domain" description="MD-2-related lipid-recognition" evidence="7">
    <location>
        <begin position="21"/>
        <end position="151"/>
    </location>
</feature>
<comment type="similarity">
    <text evidence="2">Belongs to the NPC2 family.</text>
</comment>
<dbReference type="SUPFAM" id="SSF81296">
    <property type="entry name" value="E set domains"/>
    <property type="match status" value="1"/>
</dbReference>
<dbReference type="AlphaFoldDB" id="A0A6J3JXE0"/>